<gene>
    <name evidence="3" type="ORF">IFJ75_10495</name>
</gene>
<dbReference type="Pfam" id="PF20789">
    <property type="entry name" value="4HBT_3C"/>
    <property type="match status" value="1"/>
</dbReference>
<dbReference type="RefSeq" id="WP_207867970.1">
    <property type="nucleotide sequence ID" value="NZ_CP062222.1"/>
</dbReference>
<keyword evidence="4" id="KW-1185">Reference proteome</keyword>
<proteinExistence type="predicted"/>
<dbReference type="Pfam" id="PF13622">
    <property type="entry name" value="4HBT_3"/>
    <property type="match status" value="1"/>
</dbReference>
<accession>A0A975BYD5</accession>
<dbReference type="Proteomes" id="UP000663918">
    <property type="component" value="Chromosome"/>
</dbReference>
<feature type="domain" description="Acyl-CoA thioesterase-like C-terminal" evidence="2">
    <location>
        <begin position="145"/>
        <end position="271"/>
    </location>
</feature>
<evidence type="ECO:0000313" key="3">
    <source>
        <dbReference type="EMBL" id="QTC89743.1"/>
    </source>
</evidence>
<dbReference type="InterPro" id="IPR042171">
    <property type="entry name" value="Acyl-CoA_hotdog"/>
</dbReference>
<evidence type="ECO:0000313" key="4">
    <source>
        <dbReference type="Proteomes" id="UP000663918"/>
    </source>
</evidence>
<dbReference type="InterPro" id="IPR029069">
    <property type="entry name" value="HotDog_dom_sf"/>
</dbReference>
<name>A0A975BYD5_9CAUL</name>
<dbReference type="InterPro" id="IPR049449">
    <property type="entry name" value="TesB_ACOT8-like_N"/>
</dbReference>
<organism evidence="3 4">
    <name type="scientific">Brevundimonas goettingensis</name>
    <dbReference type="NCBI Taxonomy" id="2774190"/>
    <lineage>
        <taxon>Bacteria</taxon>
        <taxon>Pseudomonadati</taxon>
        <taxon>Pseudomonadota</taxon>
        <taxon>Alphaproteobacteria</taxon>
        <taxon>Caulobacterales</taxon>
        <taxon>Caulobacteraceae</taxon>
        <taxon>Brevundimonas</taxon>
    </lineage>
</organism>
<reference evidence="3" key="1">
    <citation type="submission" date="2020-09" db="EMBL/GenBank/DDBJ databases">
        <title>Brevundimonas sp. LVF2 isolated from a puddle in Goettingen, Germany.</title>
        <authorList>
            <person name="Friedrich I."/>
            <person name="Klassen A."/>
            <person name="Hannes N."/>
            <person name="Schneider D."/>
            <person name="Hertel R."/>
            <person name="Daniel R."/>
        </authorList>
    </citation>
    <scope>NUCLEOTIDE SEQUENCE</scope>
    <source>
        <strain evidence="3">LVF2</strain>
    </source>
</reference>
<dbReference type="AlphaFoldDB" id="A0A975BYD5"/>
<sequence>MTLHRLAEALTLSPGPEGLTGAVQGDFSNGPSGYPPEKGFPFGGLLAGLTALALRQGLELTAPLRSLSIQYLSAPAYDTPIVFAPRILRAGRSVAYAALEARQGDRLTHHAQATYGADDPHAVRVAGPIVPPPPLDGIAPDRTLSGPMAPHFAQHVEYRLDTGPSLLQGLPGHQAGERLWMRTRDGAPLDEVRLCYLMDALYPPAWTAITRPAGMATVDLRYDFIADPTPDTAPHGWAFFEFSLVDLGGGWTVDDLTVRDGAGNILAVGRQRRKLAPARPPRGERG</sequence>
<dbReference type="KEGG" id="bgoe:IFJ75_10495"/>
<dbReference type="SUPFAM" id="SSF54637">
    <property type="entry name" value="Thioesterase/thiol ester dehydrase-isomerase"/>
    <property type="match status" value="2"/>
</dbReference>
<evidence type="ECO:0000259" key="2">
    <source>
        <dbReference type="Pfam" id="PF20789"/>
    </source>
</evidence>
<feature type="domain" description="Acyl-CoA thioesterase-like N-terminal HotDog" evidence="1">
    <location>
        <begin position="36"/>
        <end position="116"/>
    </location>
</feature>
<dbReference type="InterPro" id="IPR049450">
    <property type="entry name" value="ACOT8-like_C"/>
</dbReference>
<dbReference type="Gene3D" id="2.40.160.210">
    <property type="entry name" value="Acyl-CoA thioesterase, double hotdog domain"/>
    <property type="match status" value="1"/>
</dbReference>
<evidence type="ECO:0000259" key="1">
    <source>
        <dbReference type="Pfam" id="PF13622"/>
    </source>
</evidence>
<protein>
    <submittedName>
        <fullName evidence="3">Thioesterase family protein</fullName>
    </submittedName>
</protein>
<dbReference type="EMBL" id="CP062222">
    <property type="protein sequence ID" value="QTC89743.1"/>
    <property type="molecule type" value="Genomic_DNA"/>
</dbReference>